<dbReference type="PaxDb" id="4081-Solyc04g051320.1.1"/>
<organism evidence="1">
    <name type="scientific">Solanum lycopersicum</name>
    <name type="common">Tomato</name>
    <name type="synonym">Lycopersicon esculentum</name>
    <dbReference type="NCBI Taxonomy" id="4081"/>
    <lineage>
        <taxon>Eukaryota</taxon>
        <taxon>Viridiplantae</taxon>
        <taxon>Streptophyta</taxon>
        <taxon>Embryophyta</taxon>
        <taxon>Tracheophyta</taxon>
        <taxon>Spermatophyta</taxon>
        <taxon>Magnoliopsida</taxon>
        <taxon>eudicotyledons</taxon>
        <taxon>Gunneridae</taxon>
        <taxon>Pentapetalae</taxon>
        <taxon>asterids</taxon>
        <taxon>lamiids</taxon>
        <taxon>Solanales</taxon>
        <taxon>Solanaceae</taxon>
        <taxon>Solanoideae</taxon>
        <taxon>Solaneae</taxon>
        <taxon>Solanum</taxon>
        <taxon>Solanum subgen. Lycopersicon</taxon>
    </lineage>
</organism>
<dbReference type="Gramene" id="Solyc04g051320.1.1">
    <property type="protein sequence ID" value="Solyc04g051320.1.1.1"/>
    <property type="gene ID" value="Solyc04g051320.1"/>
</dbReference>
<reference evidence="1" key="1">
    <citation type="journal article" date="2012" name="Nature">
        <title>The tomato genome sequence provides insights into fleshy fruit evolution.</title>
        <authorList>
            <consortium name="Tomato Genome Consortium"/>
        </authorList>
    </citation>
    <scope>NUCLEOTIDE SEQUENCE [LARGE SCALE GENOMIC DNA]</scope>
    <source>
        <strain evidence="1">cv. Heinz 1706</strain>
    </source>
</reference>
<protein>
    <submittedName>
        <fullName evidence="1">Uncharacterized protein</fullName>
    </submittedName>
</protein>
<accession>A0A3Q7G4T2</accession>
<name>A0A3Q7G4T2_SOLLC</name>
<evidence type="ECO:0000313" key="2">
    <source>
        <dbReference type="Proteomes" id="UP000004994"/>
    </source>
</evidence>
<dbReference type="InParanoid" id="A0A3Q7G4T2"/>
<dbReference type="Proteomes" id="UP000004994">
    <property type="component" value="Chromosome 4"/>
</dbReference>
<dbReference type="EnsemblPlants" id="Solyc04g051320.1.1">
    <property type="protein sequence ID" value="Solyc04g051320.1.1.1"/>
    <property type="gene ID" value="Solyc04g051320.1"/>
</dbReference>
<reference evidence="1" key="2">
    <citation type="submission" date="2019-01" db="UniProtKB">
        <authorList>
            <consortium name="EnsemblPlants"/>
        </authorList>
    </citation>
    <scope>IDENTIFICATION</scope>
    <source>
        <strain evidence="1">cv. Heinz 1706</strain>
    </source>
</reference>
<evidence type="ECO:0000313" key="1">
    <source>
        <dbReference type="EnsemblPlants" id="Solyc04g051320.1.1.1"/>
    </source>
</evidence>
<keyword evidence="2" id="KW-1185">Reference proteome</keyword>
<dbReference type="AlphaFoldDB" id="A0A3Q7G4T2"/>
<proteinExistence type="predicted"/>
<sequence>MYREENRVAEELAKEGARQSLLEETTLLEVPPVYAIEAVQTDTLGTTFV</sequence>